<evidence type="ECO:0000256" key="1">
    <source>
        <dbReference type="SAM" id="MobiDB-lite"/>
    </source>
</evidence>
<reference evidence="4" key="2">
    <citation type="submission" date="2010-04" db="EMBL/GenBank/DDBJ databases">
        <authorList>
            <person name="Buell R."/>
            <person name="Hamilton J."/>
            <person name="Hostetler J."/>
        </authorList>
    </citation>
    <scope>NUCLEOTIDE SEQUENCE [LARGE SCALE GENOMIC DNA]</scope>
    <source>
        <strain evidence="4">DAOM:BR144</strain>
    </source>
</reference>
<feature type="compositionally biased region" description="Polar residues" evidence="1">
    <location>
        <begin position="125"/>
        <end position="140"/>
    </location>
</feature>
<evidence type="ECO:0000313" key="3">
    <source>
        <dbReference type="EnsemblProtists" id="PYU1_T002277"/>
    </source>
</evidence>
<feature type="transmembrane region" description="Helical" evidence="2">
    <location>
        <begin position="312"/>
        <end position="333"/>
    </location>
</feature>
<accession>K3WBD6</accession>
<evidence type="ECO:0000256" key="2">
    <source>
        <dbReference type="SAM" id="Phobius"/>
    </source>
</evidence>
<keyword evidence="2" id="KW-1133">Transmembrane helix</keyword>
<feature type="region of interest" description="Disordered" evidence="1">
    <location>
        <begin position="111"/>
        <end position="141"/>
    </location>
</feature>
<name>K3WBD6_GLOUD</name>
<proteinExistence type="predicted"/>
<keyword evidence="4" id="KW-1185">Reference proteome</keyword>
<feature type="transmembrane region" description="Helical" evidence="2">
    <location>
        <begin position="245"/>
        <end position="267"/>
    </location>
</feature>
<keyword evidence="2" id="KW-0812">Transmembrane</keyword>
<sequence>MGAWELLSAAYEVSTVVTDVVLNFEYIERKWLEEYVLSIVFLAFSGVVMGFVGVALEAKIASRYTKGVNRYVRNRGINMTIAFLLGLLQLRVLVENVYVLLATRKVEKSMSNQPAQLQHPPGQSHLANNDKNTATVNTTAGHDDADSVKRLEDGLKFATFVQAIVRDIPIFIIQANATVHYRKWKLLDLWAVISTGLTLLHGVAGYICKKDTGVLRYTGSLFIFGQFVLRAGAILLVAMTTGHVVIVYALAITFTSIVSSVVLRIAHTCPEPGVQFTRALLFFPFFTLFVVDASQLTSRRGTARKSLVGKKLSLVHGWRGVESVIGILIAVFHTRYTDFGVLTDAQIAIIGGIIGGVFLLTTLVFFCVVSSPRLTTNQSSSSDETEESSTIVMMQATGGHGPNAAYSNMAQLA</sequence>
<dbReference type="InParanoid" id="K3WBD6"/>
<evidence type="ECO:0000313" key="4">
    <source>
        <dbReference type="Proteomes" id="UP000019132"/>
    </source>
</evidence>
<reference evidence="4" key="1">
    <citation type="journal article" date="2010" name="Genome Biol.">
        <title>Genome sequence of the necrotrophic plant pathogen Pythium ultimum reveals original pathogenicity mechanisms and effector repertoire.</title>
        <authorList>
            <person name="Levesque C.A."/>
            <person name="Brouwer H."/>
            <person name="Cano L."/>
            <person name="Hamilton J.P."/>
            <person name="Holt C."/>
            <person name="Huitema E."/>
            <person name="Raffaele S."/>
            <person name="Robideau G.P."/>
            <person name="Thines M."/>
            <person name="Win J."/>
            <person name="Zerillo M.M."/>
            <person name="Beakes G.W."/>
            <person name="Boore J.L."/>
            <person name="Busam D."/>
            <person name="Dumas B."/>
            <person name="Ferriera S."/>
            <person name="Fuerstenberg S.I."/>
            <person name="Gachon C.M."/>
            <person name="Gaulin E."/>
            <person name="Govers F."/>
            <person name="Grenville-Briggs L."/>
            <person name="Horner N."/>
            <person name="Hostetler J."/>
            <person name="Jiang R.H."/>
            <person name="Johnson J."/>
            <person name="Krajaejun T."/>
            <person name="Lin H."/>
            <person name="Meijer H.J."/>
            <person name="Moore B."/>
            <person name="Morris P."/>
            <person name="Phuntmart V."/>
            <person name="Puiu D."/>
            <person name="Shetty J."/>
            <person name="Stajich J.E."/>
            <person name="Tripathy S."/>
            <person name="Wawra S."/>
            <person name="van West P."/>
            <person name="Whitty B.R."/>
            <person name="Coutinho P.M."/>
            <person name="Henrissat B."/>
            <person name="Martin F."/>
            <person name="Thomas P.D."/>
            <person name="Tyler B.M."/>
            <person name="De Vries R.P."/>
            <person name="Kamoun S."/>
            <person name="Yandell M."/>
            <person name="Tisserat N."/>
            <person name="Buell C.R."/>
        </authorList>
    </citation>
    <scope>NUCLEOTIDE SEQUENCE</scope>
    <source>
        <strain evidence="4">DAOM:BR144</strain>
    </source>
</reference>
<feature type="transmembrane region" description="Helical" evidence="2">
    <location>
        <begin position="35"/>
        <end position="56"/>
    </location>
</feature>
<organism evidence="3 4">
    <name type="scientific">Globisporangium ultimum (strain ATCC 200006 / CBS 805.95 / DAOM BR144)</name>
    <name type="common">Pythium ultimum</name>
    <dbReference type="NCBI Taxonomy" id="431595"/>
    <lineage>
        <taxon>Eukaryota</taxon>
        <taxon>Sar</taxon>
        <taxon>Stramenopiles</taxon>
        <taxon>Oomycota</taxon>
        <taxon>Peronosporomycetes</taxon>
        <taxon>Pythiales</taxon>
        <taxon>Pythiaceae</taxon>
        <taxon>Globisporangium</taxon>
    </lineage>
</organism>
<dbReference type="Proteomes" id="UP000019132">
    <property type="component" value="Unassembled WGS sequence"/>
</dbReference>
<feature type="transmembrane region" description="Helical" evidence="2">
    <location>
        <begin position="219"/>
        <end position="238"/>
    </location>
</feature>
<reference evidence="3" key="3">
    <citation type="submission" date="2014-11" db="UniProtKB">
        <authorList>
            <consortium name="EnsemblProtists"/>
        </authorList>
    </citation>
    <scope>IDENTIFICATION</scope>
    <source>
        <strain evidence="3">DAOM BR144</strain>
    </source>
</reference>
<dbReference type="VEuPathDB" id="FungiDB:PYU1_G002274"/>
<dbReference type="HOGENOM" id="CLU_710747_0_0_1"/>
<keyword evidence="2" id="KW-0472">Membrane</keyword>
<feature type="transmembrane region" description="Helical" evidence="2">
    <location>
        <begin position="273"/>
        <end position="291"/>
    </location>
</feature>
<dbReference type="STRING" id="431595.K3WBD6"/>
<dbReference type="OMA" id="MAICLPR"/>
<protein>
    <submittedName>
        <fullName evidence="3">Uncharacterized protein</fullName>
    </submittedName>
</protein>
<feature type="transmembrane region" description="Helical" evidence="2">
    <location>
        <begin position="345"/>
        <end position="369"/>
    </location>
</feature>
<dbReference type="eggNOG" id="ENOG502SK4C">
    <property type="taxonomic scope" value="Eukaryota"/>
</dbReference>
<dbReference type="EnsemblProtists" id="PYU1_T002277">
    <property type="protein sequence ID" value="PYU1_T002277"/>
    <property type="gene ID" value="PYU1_G002274"/>
</dbReference>
<feature type="transmembrane region" description="Helical" evidence="2">
    <location>
        <begin position="189"/>
        <end position="207"/>
    </location>
</feature>
<dbReference type="AlphaFoldDB" id="K3WBD6"/>